<evidence type="ECO:0000313" key="9">
    <source>
        <dbReference type="EMBL" id="KEZ47974.1"/>
    </source>
</evidence>
<keyword evidence="10" id="KW-1185">Reference proteome</keyword>
<dbReference type="SUPFAM" id="SSF51338">
    <property type="entry name" value="Composite domain of metallo-dependent hydrolases"/>
    <property type="match status" value="1"/>
</dbReference>
<comment type="function">
    <text evidence="7">Catalyzes the hydrolytic cleavage of the carbon-nitrogen bond in imidazolone-5-propanoate to yield N-formimidoyl-L-glutamate. It is the third step in the universal histidine degradation pathway.</text>
</comment>
<dbReference type="HAMAP" id="MF_00372">
    <property type="entry name" value="HutI"/>
    <property type="match status" value="1"/>
</dbReference>
<dbReference type="UniPathway" id="UPA00379">
    <property type="reaction ID" value="UER00551"/>
</dbReference>
<feature type="binding site" evidence="7">
    <location>
        <position position="80"/>
    </location>
    <ligand>
        <name>Zn(2+)</name>
        <dbReference type="ChEBI" id="CHEBI:29105"/>
    </ligand>
</feature>
<accession>A0A084GKW2</accession>
<dbReference type="SUPFAM" id="SSF51556">
    <property type="entry name" value="Metallo-dependent hydrolases"/>
    <property type="match status" value="1"/>
</dbReference>
<feature type="binding site" evidence="7">
    <location>
        <position position="152"/>
    </location>
    <ligand>
        <name>N-formimidoyl-L-glutamate</name>
        <dbReference type="ChEBI" id="CHEBI:58928"/>
    </ligand>
</feature>
<dbReference type="Pfam" id="PF01979">
    <property type="entry name" value="Amidohydro_1"/>
    <property type="match status" value="1"/>
</dbReference>
<comment type="similarity">
    <text evidence="7">Belongs to the metallo-dependent hydrolases superfamily. HutI family.</text>
</comment>
<evidence type="ECO:0000256" key="7">
    <source>
        <dbReference type="HAMAP-Rule" id="MF_00372"/>
    </source>
</evidence>
<feature type="binding site" evidence="7">
    <location>
        <position position="329"/>
    </location>
    <ligand>
        <name>4-imidazolone-5-propanoate</name>
        <dbReference type="ChEBI" id="CHEBI:77893"/>
    </ligand>
</feature>
<feature type="binding site" evidence="7">
    <location>
        <position position="324"/>
    </location>
    <ligand>
        <name>Fe(3+)</name>
        <dbReference type="ChEBI" id="CHEBI:29034"/>
    </ligand>
</feature>
<feature type="binding site" evidence="7">
    <location>
        <position position="328"/>
    </location>
    <ligand>
        <name>N-formimidoyl-L-glutamate</name>
        <dbReference type="ChEBI" id="CHEBI:58928"/>
    </ligand>
</feature>
<dbReference type="Gene3D" id="2.30.40.10">
    <property type="entry name" value="Urease, subunit C, domain 1"/>
    <property type="match status" value="1"/>
</dbReference>
<dbReference type="InterPro" id="IPR005920">
    <property type="entry name" value="HutI"/>
</dbReference>
<dbReference type="GO" id="GO:0005737">
    <property type="term" value="C:cytoplasm"/>
    <property type="evidence" value="ECO:0007669"/>
    <property type="project" value="UniProtKB-SubCell"/>
</dbReference>
<evidence type="ECO:0000259" key="8">
    <source>
        <dbReference type="Pfam" id="PF01979"/>
    </source>
</evidence>
<dbReference type="Gene3D" id="3.20.20.140">
    <property type="entry name" value="Metal-dependent hydrolases"/>
    <property type="match status" value="1"/>
</dbReference>
<feature type="binding site" evidence="7">
    <location>
        <position position="252"/>
    </location>
    <ligand>
        <name>4-imidazolone-5-propanoate</name>
        <dbReference type="ChEBI" id="CHEBI:77893"/>
    </ligand>
</feature>
<feature type="binding site" evidence="7">
    <location>
        <position position="249"/>
    </location>
    <ligand>
        <name>Zn(2+)</name>
        <dbReference type="ChEBI" id="CHEBI:29105"/>
    </ligand>
</feature>
<evidence type="ECO:0000256" key="4">
    <source>
        <dbReference type="ARBA" id="ARBA00022808"/>
    </source>
</evidence>
<evidence type="ECO:0000256" key="2">
    <source>
        <dbReference type="ARBA" id="ARBA00022723"/>
    </source>
</evidence>
<feature type="binding site" evidence="7">
    <location>
        <position position="152"/>
    </location>
    <ligand>
        <name>4-imidazolone-5-propanoate</name>
        <dbReference type="ChEBI" id="CHEBI:77893"/>
    </ligand>
</feature>
<feature type="binding site" evidence="7">
    <location>
        <position position="326"/>
    </location>
    <ligand>
        <name>N-formimidoyl-L-glutamate</name>
        <dbReference type="ChEBI" id="CHEBI:58928"/>
    </ligand>
</feature>
<feature type="binding site" evidence="7">
    <location>
        <position position="82"/>
    </location>
    <ligand>
        <name>Zn(2+)</name>
        <dbReference type="ChEBI" id="CHEBI:29105"/>
    </ligand>
</feature>
<dbReference type="NCBIfam" id="TIGR01224">
    <property type="entry name" value="hutI"/>
    <property type="match status" value="1"/>
</dbReference>
<dbReference type="STRING" id="246786.GS18_0218540"/>
<evidence type="ECO:0000256" key="1">
    <source>
        <dbReference type="ARBA" id="ARBA00012864"/>
    </source>
</evidence>
<comment type="catalytic activity">
    <reaction evidence="7">
        <text>4-imidazolone-5-propanoate + H2O = N-formimidoyl-L-glutamate</text>
        <dbReference type="Rhea" id="RHEA:23660"/>
        <dbReference type="ChEBI" id="CHEBI:15377"/>
        <dbReference type="ChEBI" id="CHEBI:58928"/>
        <dbReference type="ChEBI" id="CHEBI:77893"/>
        <dbReference type="EC" id="3.5.2.7"/>
    </reaction>
</comment>
<keyword evidence="2 7" id="KW-0479">Metal-binding</keyword>
<feature type="binding site" evidence="7">
    <location>
        <position position="185"/>
    </location>
    <ligand>
        <name>4-imidazolone-5-propanoate</name>
        <dbReference type="ChEBI" id="CHEBI:77893"/>
    </ligand>
</feature>
<dbReference type="CDD" id="cd01296">
    <property type="entry name" value="Imidazolone-5PH"/>
    <property type="match status" value="1"/>
</dbReference>
<dbReference type="PANTHER" id="PTHR42752">
    <property type="entry name" value="IMIDAZOLONEPROPIONASE"/>
    <property type="match status" value="1"/>
</dbReference>
<evidence type="ECO:0000256" key="5">
    <source>
        <dbReference type="ARBA" id="ARBA00022833"/>
    </source>
</evidence>
<dbReference type="InterPro" id="IPR032466">
    <property type="entry name" value="Metal_Hydrolase"/>
</dbReference>
<keyword evidence="7" id="KW-0963">Cytoplasm</keyword>
<dbReference type="OrthoDB" id="9776455at2"/>
<dbReference type="RefSeq" id="WP_029566724.1">
    <property type="nucleotide sequence ID" value="NZ_JNVC02000015.1"/>
</dbReference>
<keyword evidence="3 7" id="KW-0378">Hydrolase</keyword>
<evidence type="ECO:0000256" key="6">
    <source>
        <dbReference type="ARBA" id="ARBA00023004"/>
    </source>
</evidence>
<organism evidence="9 10">
    <name type="scientific">Metabacillus indicus</name>
    <name type="common">Bacillus indicus</name>
    <dbReference type="NCBI Taxonomy" id="246786"/>
    <lineage>
        <taxon>Bacteria</taxon>
        <taxon>Bacillati</taxon>
        <taxon>Bacillota</taxon>
        <taxon>Bacilli</taxon>
        <taxon>Bacillales</taxon>
        <taxon>Bacillaceae</taxon>
        <taxon>Metabacillus</taxon>
    </lineage>
</organism>
<keyword evidence="5 7" id="KW-0862">Zinc</keyword>
<dbReference type="GO" id="GO:0019557">
    <property type="term" value="P:L-histidine catabolic process to glutamate and formate"/>
    <property type="evidence" value="ECO:0007669"/>
    <property type="project" value="UniProtKB-UniPathway"/>
</dbReference>
<dbReference type="EMBL" id="JNVC02000015">
    <property type="protein sequence ID" value="KEZ47974.1"/>
    <property type="molecule type" value="Genomic_DNA"/>
</dbReference>
<gene>
    <name evidence="7" type="primary">hutI</name>
    <name evidence="9" type="ORF">GS18_0218540</name>
</gene>
<dbReference type="GO" id="GO:0005506">
    <property type="term" value="F:iron ion binding"/>
    <property type="evidence" value="ECO:0007669"/>
    <property type="project" value="UniProtKB-UniRule"/>
</dbReference>
<sequence length="427" mass="46409">MKYDLILENIGQLLTMDYGKEGPLCGKEMDQLIVRENMSIAIKDGKVEEIAAASAALDWEADKRIDCGGRLVTPGLIDPHTHLVFAGSREHEMGLKQQGVPYLEILKRGGGILSTVEKTRAASEEDLYKKAAGHLNEMLSYGTTTVEAKSGYGLEAGAELKQLRTAKKLNAEHPVDVVSTFLGAHAIPAERRNQPEVFLDEMLQLLDVIEKEDLARFVDIFCETGVFTIEQSRAFLTKAKQRGFGLKIHADEIDPLGGAELAAELGAVSAEHLVGASEAGIKRLAETGVIACLLPGTSFYLNKPDHAKARKMLDEGVAVTLATDFNPGSCPTENLQLIMSFAAVMYKMTVKEIWNAVTVNAAHAIGLGGQRGVIAPMQQADLVIWNADNYEYIPYHFGVNHVGTVIKKGAVVYDKGDCHERASLSFT</sequence>
<comment type="caution">
    <text evidence="9">The sequence shown here is derived from an EMBL/GenBank/DDBJ whole genome shotgun (WGS) entry which is preliminary data.</text>
</comment>
<dbReference type="EC" id="3.5.2.7" evidence="1 7"/>
<keyword evidence="6 7" id="KW-0408">Iron</keyword>
<evidence type="ECO:0000313" key="10">
    <source>
        <dbReference type="Proteomes" id="UP000028549"/>
    </source>
</evidence>
<dbReference type="InterPro" id="IPR011059">
    <property type="entry name" value="Metal-dep_hydrolase_composite"/>
</dbReference>
<reference evidence="9 10" key="1">
    <citation type="journal article" date="2005" name="Int. J. Syst. Evol. Microbiol.">
        <title>Bacillus cibi sp. nov., isolated from jeotgal, a traditional Korean fermented seafood.</title>
        <authorList>
            <person name="Yoon J.H."/>
            <person name="Lee C.H."/>
            <person name="Oh T.K."/>
        </authorList>
    </citation>
    <scope>NUCLEOTIDE SEQUENCE [LARGE SCALE GENOMIC DNA]</scope>
    <source>
        <strain evidence="9 10">DSM 16189</strain>
    </source>
</reference>
<feature type="binding site" evidence="7">
    <location>
        <position position="249"/>
    </location>
    <ligand>
        <name>Fe(3+)</name>
        <dbReference type="ChEBI" id="CHEBI:29034"/>
    </ligand>
</feature>
<proteinExistence type="inferred from homology"/>
<dbReference type="GO" id="GO:0019556">
    <property type="term" value="P:L-histidine catabolic process to glutamate and formamide"/>
    <property type="evidence" value="ECO:0007669"/>
    <property type="project" value="UniProtKB-UniRule"/>
</dbReference>
<dbReference type="AlphaFoldDB" id="A0A084GKW2"/>
<protein>
    <recommendedName>
        <fullName evidence="1 7">Imidazolonepropionase</fullName>
        <ecNumber evidence="1 7">3.5.2.7</ecNumber>
    </recommendedName>
    <alternativeName>
        <fullName evidence="7">Imidazolone-5-propionate hydrolase</fullName>
    </alternativeName>
</protein>
<evidence type="ECO:0000256" key="3">
    <source>
        <dbReference type="ARBA" id="ARBA00022801"/>
    </source>
</evidence>
<feature type="binding site" evidence="7">
    <location>
        <position position="89"/>
    </location>
    <ligand>
        <name>4-imidazolone-5-propanoate</name>
        <dbReference type="ChEBI" id="CHEBI:77893"/>
    </ligand>
</feature>
<feature type="domain" description="Amidohydrolase-related" evidence="8">
    <location>
        <begin position="71"/>
        <end position="411"/>
    </location>
</feature>
<comment type="pathway">
    <text evidence="7">Amino-acid degradation; L-histidine degradation into L-glutamate; N-formimidoyl-L-glutamate from L-histidine: step 3/3.</text>
</comment>
<dbReference type="InterPro" id="IPR006680">
    <property type="entry name" value="Amidohydro-rel"/>
</dbReference>
<dbReference type="GO" id="GO:0050480">
    <property type="term" value="F:imidazolonepropionase activity"/>
    <property type="evidence" value="ECO:0007669"/>
    <property type="project" value="UniProtKB-UniRule"/>
</dbReference>
<feature type="binding site" evidence="7">
    <location>
        <position position="82"/>
    </location>
    <ligand>
        <name>Fe(3+)</name>
        <dbReference type="ChEBI" id="CHEBI:29034"/>
    </ligand>
</feature>
<feature type="binding site" evidence="7">
    <location>
        <position position="80"/>
    </location>
    <ligand>
        <name>Fe(3+)</name>
        <dbReference type="ChEBI" id="CHEBI:29034"/>
    </ligand>
</feature>
<comment type="cofactor">
    <cofactor evidence="7">
        <name>Zn(2+)</name>
        <dbReference type="ChEBI" id="CHEBI:29105"/>
    </cofactor>
    <cofactor evidence="7">
        <name>Fe(3+)</name>
        <dbReference type="ChEBI" id="CHEBI:29034"/>
    </cofactor>
    <text evidence="7">Binds 1 zinc or iron ion per subunit.</text>
</comment>
<dbReference type="Proteomes" id="UP000028549">
    <property type="component" value="Unassembled WGS sequence"/>
</dbReference>
<name>A0A084GKW2_METID</name>
<dbReference type="FunFam" id="3.20.20.140:FF:000007">
    <property type="entry name" value="Imidazolonepropionase"/>
    <property type="match status" value="1"/>
</dbReference>
<feature type="binding site" evidence="7">
    <location>
        <position position="324"/>
    </location>
    <ligand>
        <name>Zn(2+)</name>
        <dbReference type="ChEBI" id="CHEBI:29105"/>
    </ligand>
</feature>
<keyword evidence="4 7" id="KW-0369">Histidine metabolism</keyword>
<dbReference type="GO" id="GO:0008270">
    <property type="term" value="F:zinc ion binding"/>
    <property type="evidence" value="ECO:0007669"/>
    <property type="project" value="UniProtKB-UniRule"/>
</dbReference>
<dbReference type="PANTHER" id="PTHR42752:SF1">
    <property type="entry name" value="IMIDAZOLONEPROPIONASE-RELATED"/>
    <property type="match status" value="1"/>
</dbReference>
<comment type="subcellular location">
    <subcellularLocation>
        <location evidence="7">Cytoplasm</location>
    </subcellularLocation>
</comment>